<evidence type="ECO:0000259" key="3">
    <source>
        <dbReference type="PROSITE" id="PS51677"/>
    </source>
</evidence>
<dbReference type="PANTHER" id="PTHR34216">
    <property type="match status" value="1"/>
</dbReference>
<gene>
    <name evidence="4" type="primary">pgaB</name>
    <name evidence="4" type="ORF">QU481_21055</name>
</gene>
<sequence>MTNRYLFNALIGLLFMVMASLVGAAPAASGSRLIVLCYHEVVQNVQPDDPYSVDAVGLVKQLEWMRGRGYQFVSVDDVLADRAGTRPLPEKAVLLSFDDGYESVYSYVFPILKLFKAPAVIGLVGSWLDAPQGGQVNYSGKTVPRANFLTWPQIREMQASGLVEVASHTYDLHYGQIANPQGNEEPAASTQHYDVKTERYESRDQMQARVRADFIRNSALIKRETGKAPRVMVWPYGSYTKELTDITTSLGMPITLTLDDGVNLSTTPLSRLRRVLIDASMTLRDLAYIFKSQETAPNGLPRQPTRAMRVSIDSIYDADPVVFNNNLGKLLDRVKEMGPSLVYLQAYSDPGNTGVAQSLYFPNRHMPVRADLFNRVAWQLHTRAGVEVYAWLPLLAYHLPDGAHLSPYSTASRTLIRDIYEDLGQSGRFAGLLMQDDGQQNEQDDASADALRTYQQWGLPASLEQIRQDPRLAARWSEGKTEQVNDFSLELAKLVQRYQPDLRVARTLNPNVVLHPESRAWISQSFDKSLSNYNYIVISALSRSTGGEDGLRTLFQKVASYPGGLDKTVFELPSQDGRNGEAPVPVDTLEQRVVDLHTWGARNIGYAPDEPFQNNPDVASFKRVFSMTSEPER</sequence>
<dbReference type="InterPro" id="IPR032772">
    <property type="entry name" value="PGA_deacetylase_PgaB_C"/>
</dbReference>
<evidence type="ECO:0000256" key="1">
    <source>
        <dbReference type="ARBA" id="ARBA00022729"/>
    </source>
</evidence>
<keyword evidence="5" id="KW-1185">Reference proteome</keyword>
<proteinExistence type="predicted"/>
<dbReference type="Pfam" id="PF14883">
    <property type="entry name" value="GHL13"/>
    <property type="match status" value="2"/>
</dbReference>
<protein>
    <submittedName>
        <fullName evidence="4">Poly-beta-1,6-N-acetyl-D-glucosamine N-deacetylase PgaB</fullName>
    </submittedName>
</protein>
<evidence type="ECO:0000256" key="2">
    <source>
        <dbReference type="SAM" id="SignalP"/>
    </source>
</evidence>
<feature type="signal peptide" evidence="2">
    <location>
        <begin position="1"/>
        <end position="24"/>
    </location>
</feature>
<organism evidence="4 5">
    <name type="scientific">Crenobacter oryzisoli</name>
    <dbReference type="NCBI Taxonomy" id="3056844"/>
    <lineage>
        <taxon>Bacteria</taxon>
        <taxon>Pseudomonadati</taxon>
        <taxon>Pseudomonadota</taxon>
        <taxon>Betaproteobacteria</taxon>
        <taxon>Neisseriales</taxon>
        <taxon>Neisseriaceae</taxon>
        <taxon>Crenobacter</taxon>
    </lineage>
</organism>
<dbReference type="PROSITE" id="PS51677">
    <property type="entry name" value="NODB"/>
    <property type="match status" value="1"/>
</dbReference>
<dbReference type="InterPro" id="IPR002509">
    <property type="entry name" value="NODB_dom"/>
</dbReference>
<accession>A0ABT7XU45</accession>
<dbReference type="PANTHER" id="PTHR34216:SF7">
    <property type="entry name" value="POLY-BETA-1,6-N-ACETYL-D-GLUCOSAMINE N-DEACETYLASE"/>
    <property type="match status" value="1"/>
</dbReference>
<evidence type="ECO:0000313" key="4">
    <source>
        <dbReference type="EMBL" id="MDN0077326.1"/>
    </source>
</evidence>
<dbReference type="EMBL" id="JAUEDK010000062">
    <property type="protein sequence ID" value="MDN0077326.1"/>
    <property type="molecule type" value="Genomic_DNA"/>
</dbReference>
<keyword evidence="1 2" id="KW-0732">Signal</keyword>
<dbReference type="SUPFAM" id="SSF88713">
    <property type="entry name" value="Glycoside hydrolase/deacetylase"/>
    <property type="match status" value="1"/>
</dbReference>
<evidence type="ECO:0000313" key="5">
    <source>
        <dbReference type="Proteomes" id="UP001168540"/>
    </source>
</evidence>
<dbReference type="Pfam" id="PF01522">
    <property type="entry name" value="Polysacc_deac_1"/>
    <property type="match status" value="1"/>
</dbReference>
<dbReference type="CDD" id="cd10964">
    <property type="entry name" value="CE4_PgaB_5s"/>
    <property type="match status" value="1"/>
</dbReference>
<dbReference type="InterPro" id="IPR023854">
    <property type="entry name" value="PGA_deacetylase_PgaB"/>
</dbReference>
<feature type="chain" id="PRO_5046981432" evidence="2">
    <location>
        <begin position="25"/>
        <end position="633"/>
    </location>
</feature>
<reference evidence="4" key="1">
    <citation type="submission" date="2023-06" db="EMBL/GenBank/DDBJ databases">
        <authorList>
            <person name="Zhang S."/>
        </authorList>
    </citation>
    <scope>NUCLEOTIDE SEQUENCE</scope>
    <source>
        <strain evidence="4">SG2303</strain>
    </source>
</reference>
<feature type="domain" description="NodB homology" evidence="3">
    <location>
        <begin position="91"/>
        <end position="342"/>
    </location>
</feature>
<dbReference type="InterPro" id="IPR011330">
    <property type="entry name" value="Glyco_hydro/deAcase_b/a-brl"/>
</dbReference>
<comment type="caution">
    <text evidence="4">The sequence shown here is derived from an EMBL/GenBank/DDBJ whole genome shotgun (WGS) entry which is preliminary data.</text>
</comment>
<dbReference type="Gene3D" id="3.20.20.370">
    <property type="entry name" value="Glycoside hydrolase/deacetylase"/>
    <property type="match status" value="1"/>
</dbReference>
<name>A0ABT7XU45_9NEIS</name>
<dbReference type="RefSeq" id="WP_289831978.1">
    <property type="nucleotide sequence ID" value="NZ_JAUEDK010000062.1"/>
</dbReference>
<dbReference type="NCBIfam" id="TIGR03938">
    <property type="entry name" value="deacetyl_PgaB"/>
    <property type="match status" value="1"/>
</dbReference>
<dbReference type="InterPro" id="IPR051398">
    <property type="entry name" value="Polysacch_Deacetylase"/>
</dbReference>
<dbReference type="Proteomes" id="UP001168540">
    <property type="component" value="Unassembled WGS sequence"/>
</dbReference>
<dbReference type="Gene3D" id="3.20.20.80">
    <property type="entry name" value="Glycosidases"/>
    <property type="match status" value="1"/>
</dbReference>